<keyword evidence="2" id="KW-1185">Reference proteome</keyword>
<organism evidence="1 2">
    <name type="scientific">Coemansia asiatica</name>
    <dbReference type="NCBI Taxonomy" id="1052880"/>
    <lineage>
        <taxon>Eukaryota</taxon>
        <taxon>Fungi</taxon>
        <taxon>Fungi incertae sedis</taxon>
        <taxon>Zoopagomycota</taxon>
        <taxon>Kickxellomycotina</taxon>
        <taxon>Kickxellomycetes</taxon>
        <taxon>Kickxellales</taxon>
        <taxon>Kickxellaceae</taxon>
        <taxon>Coemansia</taxon>
    </lineage>
</organism>
<gene>
    <name evidence="1" type="ORF">LPJ64_001916</name>
</gene>
<protein>
    <recommendedName>
        <fullName evidence="3">Thioredoxin-like protein</fullName>
    </recommendedName>
</protein>
<evidence type="ECO:0000313" key="2">
    <source>
        <dbReference type="Proteomes" id="UP001145021"/>
    </source>
</evidence>
<name>A0A9W7XNR2_9FUNG</name>
<evidence type="ECO:0000313" key="1">
    <source>
        <dbReference type="EMBL" id="KAJ1646635.1"/>
    </source>
</evidence>
<sequence length="163" mass="18385">MSVKIADTVAKFTHFLSDYPKLIVFFYRQSTAPASKLSLFGELARRIPSCQFACIDLERVKAIENLAYFGPKCGVAVFVNGELKARFADENNRFFGAMDNMDKECLDRLVGFDACHADDELELGRVLTRIINRRSKDVFCNCGDKEKQKKLKINVSVSVDAQT</sequence>
<dbReference type="Proteomes" id="UP001145021">
    <property type="component" value="Unassembled WGS sequence"/>
</dbReference>
<dbReference type="EMBL" id="JANBOH010000054">
    <property type="protein sequence ID" value="KAJ1646635.1"/>
    <property type="molecule type" value="Genomic_DNA"/>
</dbReference>
<reference evidence="1" key="1">
    <citation type="submission" date="2022-07" db="EMBL/GenBank/DDBJ databases">
        <title>Phylogenomic reconstructions and comparative analyses of Kickxellomycotina fungi.</title>
        <authorList>
            <person name="Reynolds N.K."/>
            <person name="Stajich J.E."/>
            <person name="Barry K."/>
            <person name="Grigoriev I.V."/>
            <person name="Crous P."/>
            <person name="Smith M.E."/>
        </authorList>
    </citation>
    <scope>NUCLEOTIDE SEQUENCE</scope>
    <source>
        <strain evidence="1">NBRC 105413</strain>
    </source>
</reference>
<dbReference type="AlphaFoldDB" id="A0A9W7XNR2"/>
<accession>A0A9W7XNR2</accession>
<comment type="caution">
    <text evidence="1">The sequence shown here is derived from an EMBL/GenBank/DDBJ whole genome shotgun (WGS) entry which is preliminary data.</text>
</comment>
<evidence type="ECO:0008006" key="3">
    <source>
        <dbReference type="Google" id="ProtNLM"/>
    </source>
</evidence>
<proteinExistence type="predicted"/>